<protein>
    <submittedName>
        <fullName evidence="2">Uncharacterized protein</fullName>
    </submittedName>
</protein>
<keyword evidence="1" id="KW-0472">Membrane</keyword>
<dbReference type="EMBL" id="LNQE01001904">
    <property type="protein sequence ID" value="KUG02878.1"/>
    <property type="molecule type" value="Genomic_DNA"/>
</dbReference>
<keyword evidence="1" id="KW-1133">Transmembrane helix</keyword>
<comment type="caution">
    <text evidence="2">The sequence shown here is derived from an EMBL/GenBank/DDBJ whole genome shotgun (WGS) entry which is preliminary data.</text>
</comment>
<gene>
    <name evidence="2" type="ORF">ASZ90_019744</name>
</gene>
<accession>A0A0W8E2P6</accession>
<sequence>MFWETTSIVITLPMFLTYFCSLSSNKRVQLLPAVIFGIILVGAVITWLVYPSDQEISKSLGFTALVALCCSLLTRAIIKEVYRIRGSFER</sequence>
<dbReference type="AlphaFoldDB" id="A0A0W8E2P6"/>
<reference evidence="2" key="1">
    <citation type="journal article" date="2015" name="Proc. Natl. Acad. Sci. U.S.A.">
        <title>Networks of energetic and metabolic interactions define dynamics in microbial communities.</title>
        <authorList>
            <person name="Embree M."/>
            <person name="Liu J.K."/>
            <person name="Al-Bassam M.M."/>
            <person name="Zengler K."/>
        </authorList>
    </citation>
    <scope>NUCLEOTIDE SEQUENCE</scope>
</reference>
<name>A0A0W8E2P6_9ZZZZ</name>
<keyword evidence="1" id="KW-0812">Transmembrane</keyword>
<evidence type="ECO:0000313" key="2">
    <source>
        <dbReference type="EMBL" id="KUG02878.1"/>
    </source>
</evidence>
<feature type="transmembrane region" description="Helical" evidence="1">
    <location>
        <begin position="30"/>
        <end position="50"/>
    </location>
</feature>
<feature type="transmembrane region" description="Helical" evidence="1">
    <location>
        <begin position="56"/>
        <end position="78"/>
    </location>
</feature>
<evidence type="ECO:0000256" key="1">
    <source>
        <dbReference type="SAM" id="Phobius"/>
    </source>
</evidence>
<organism evidence="2">
    <name type="scientific">hydrocarbon metagenome</name>
    <dbReference type="NCBI Taxonomy" id="938273"/>
    <lineage>
        <taxon>unclassified sequences</taxon>
        <taxon>metagenomes</taxon>
        <taxon>ecological metagenomes</taxon>
    </lineage>
</organism>
<feature type="transmembrane region" description="Helical" evidence="1">
    <location>
        <begin position="6"/>
        <end position="23"/>
    </location>
</feature>
<proteinExistence type="predicted"/>